<feature type="compositionally biased region" description="Basic and acidic residues" evidence="2">
    <location>
        <begin position="22"/>
        <end position="32"/>
    </location>
</feature>
<feature type="region of interest" description="Disordered" evidence="2">
    <location>
        <begin position="580"/>
        <end position="615"/>
    </location>
</feature>
<evidence type="ECO:0000313" key="4">
    <source>
        <dbReference type="EMBL" id="PRP88352.1"/>
    </source>
</evidence>
<gene>
    <name evidence="4" type="ORF">PROFUN_03266</name>
</gene>
<dbReference type="PANTHER" id="PTHR36127:SF3">
    <property type="entry name" value="COMM DOMAIN-CONTAINING PROTEIN"/>
    <property type="match status" value="1"/>
</dbReference>
<evidence type="ECO:0000259" key="3">
    <source>
        <dbReference type="PROSITE" id="PS50157"/>
    </source>
</evidence>
<comment type="caution">
    <text evidence="4">The sequence shown here is derived from an EMBL/GenBank/DDBJ whole genome shotgun (WGS) entry which is preliminary data.</text>
</comment>
<feature type="region of interest" description="Disordered" evidence="2">
    <location>
        <begin position="507"/>
        <end position="547"/>
    </location>
</feature>
<dbReference type="PANTHER" id="PTHR36127">
    <property type="entry name" value="EXPRESSED PROTEIN"/>
    <property type="match status" value="1"/>
</dbReference>
<feature type="region of interest" description="Disordered" evidence="2">
    <location>
        <begin position="1"/>
        <end position="57"/>
    </location>
</feature>
<dbReference type="EMBL" id="MDYQ01000011">
    <property type="protein sequence ID" value="PRP88352.1"/>
    <property type="molecule type" value="Genomic_DNA"/>
</dbReference>
<evidence type="ECO:0000256" key="1">
    <source>
        <dbReference type="PROSITE-ProRule" id="PRU00042"/>
    </source>
</evidence>
<dbReference type="OrthoDB" id="18123at2759"/>
<dbReference type="InterPro" id="IPR056651">
    <property type="entry name" value="GlfB-like_C"/>
</dbReference>
<evidence type="ECO:0000313" key="5">
    <source>
        <dbReference type="Proteomes" id="UP000241769"/>
    </source>
</evidence>
<reference evidence="4 5" key="1">
    <citation type="journal article" date="2018" name="Genome Biol. Evol.">
        <title>Multiple Roots of Fruiting Body Formation in Amoebozoa.</title>
        <authorList>
            <person name="Hillmann F."/>
            <person name="Forbes G."/>
            <person name="Novohradska S."/>
            <person name="Ferling I."/>
            <person name="Riege K."/>
            <person name="Groth M."/>
            <person name="Westermann M."/>
            <person name="Marz M."/>
            <person name="Spaller T."/>
            <person name="Winckler T."/>
            <person name="Schaap P."/>
            <person name="Glockner G."/>
        </authorList>
    </citation>
    <scope>NUCLEOTIDE SEQUENCE [LARGE SCALE GENOMIC DNA]</scope>
    <source>
        <strain evidence="4 5">Jena</strain>
    </source>
</reference>
<protein>
    <recommendedName>
        <fullName evidence="3">C2H2-type domain-containing protein</fullName>
    </recommendedName>
</protein>
<name>A0A2P6NWK9_9EUKA</name>
<keyword evidence="5" id="KW-1185">Reference proteome</keyword>
<feature type="domain" description="C2H2-type" evidence="3">
    <location>
        <begin position="553"/>
        <end position="583"/>
    </location>
</feature>
<dbReference type="Pfam" id="PF24818">
    <property type="entry name" value="PH_TRF2_HOY1"/>
    <property type="match status" value="1"/>
</dbReference>
<dbReference type="Pfam" id="PF24929">
    <property type="entry name" value="GlfB_C"/>
    <property type="match status" value="1"/>
</dbReference>
<dbReference type="PROSITE" id="PS00028">
    <property type="entry name" value="ZINC_FINGER_C2H2_1"/>
    <property type="match status" value="1"/>
</dbReference>
<keyword evidence="1" id="KW-0862">Zinc</keyword>
<dbReference type="PROSITE" id="PS50157">
    <property type="entry name" value="ZINC_FINGER_C2H2_2"/>
    <property type="match status" value="1"/>
</dbReference>
<dbReference type="InterPro" id="IPR057939">
    <property type="entry name" value="TRF2_HOY1_PH"/>
</dbReference>
<organism evidence="4 5">
    <name type="scientific">Planoprotostelium fungivorum</name>
    <dbReference type="NCBI Taxonomy" id="1890364"/>
    <lineage>
        <taxon>Eukaryota</taxon>
        <taxon>Amoebozoa</taxon>
        <taxon>Evosea</taxon>
        <taxon>Variosea</taxon>
        <taxon>Cavosteliida</taxon>
        <taxon>Cavosteliaceae</taxon>
        <taxon>Planoprotostelium</taxon>
    </lineage>
</organism>
<dbReference type="AlphaFoldDB" id="A0A2P6NWK9"/>
<evidence type="ECO:0000256" key="2">
    <source>
        <dbReference type="SAM" id="MobiDB-lite"/>
    </source>
</evidence>
<dbReference type="InterPro" id="IPR013087">
    <property type="entry name" value="Znf_C2H2_type"/>
</dbReference>
<keyword evidence="1" id="KW-0863">Zinc-finger</keyword>
<dbReference type="GO" id="GO:0008270">
    <property type="term" value="F:zinc ion binding"/>
    <property type="evidence" value="ECO:0007669"/>
    <property type="project" value="UniProtKB-KW"/>
</dbReference>
<feature type="compositionally biased region" description="Polar residues" evidence="2">
    <location>
        <begin position="585"/>
        <end position="600"/>
    </location>
</feature>
<dbReference type="Proteomes" id="UP000241769">
    <property type="component" value="Unassembled WGS sequence"/>
</dbReference>
<dbReference type="InParanoid" id="A0A2P6NWK9"/>
<sequence>MPRPNVPTSPSTTSLGFHFRSRSVDKRSEQETSPKTSTKTPLTRDKRSATITNAEPLQSASSMLEERIIKVWSAPLSNTPVFKDLPRLAGRITVSGQFGKFPSAVDSTPALTVPRSPKPTVEKLTVREFITEYIMGNTKDLIEANRYITTLEANTFVWVDSALFTISDERWVDYGIPKELIDSLKKAAAEEEEKSKLRPDPLLRRTVSTFSFSRSSVTLLDKLESVEEEDNSGDSTALSSIIDANEKAEDVSEEIITSEATVEPTIEHGVLMEVSRVITELAGRLETSERQALIRKQLKKIMARKGIADMGLVMEELFQTIGSDTPMARLLKSITQNIIFAGVYTLKMKVPSMPMTRDVRTREGWTVSILFTQNIVTVVHRRREQSLATPQPNDGYWFGWELRMVFDREATRLESCSLRITELYFEENIQPQKRESVAKALSYGREEAGITRDEGKTRVVAVSAAVPHCRLPEDLLKMGTRDIKSYRSRQRGGCCPTCQFGLGTDRHTSSLSMSSSPPANTSKQKKDDAEWITSEEPDKKRKRRRKAEISRSHVCYAAGCDKSYGSDGALRVHMKIKHPGLEVPSKSSKPSVTLDQTPINQKEETRQEATSSIEQLQRSKVVPDQVIVPALMCQVGGWKIESSDANIFFTFDFSQKRFLWETARFGQTHRVIIPFSTIIGLLFHIIGDGASLLTIEVSQPSQAVTLSIEGTSSNEDFTGGHLQAMRYQTFQYERFTLAAPISRLFHDFPDIARIAGQGLTGRNQGESQGVPIFGQVVDSFVNSDVVVGDFIENESSREVDVSQMYQNLSPCATQAFQFTVTPADVLKDLAGKDFCFACCKKIVPFPSLLQEVRCECDIPYYYSFCWTEVLNMDGFWHCQECKSCKQKREWHCYQCNRCTFGLSMPCQHCQSPLDPNITQPPYLFGESAGWRVKSKSHKFKEVLVLKCTETGDFIVNYNEDMKDT</sequence>
<keyword evidence="1" id="KW-0479">Metal-binding</keyword>
<proteinExistence type="predicted"/>
<accession>A0A2P6NWK9</accession>
<dbReference type="PROSITE" id="PS50216">
    <property type="entry name" value="DHHC"/>
    <property type="match status" value="1"/>
</dbReference>